<evidence type="ECO:0000313" key="6">
    <source>
        <dbReference type="EMBL" id="KAA0184874.1"/>
    </source>
</evidence>
<name>A0A8E0RM16_9TREM</name>
<dbReference type="AlphaFoldDB" id="A0A8E0RM16"/>
<keyword evidence="4 5" id="KW-0472">Membrane</keyword>
<evidence type="ECO:0000256" key="3">
    <source>
        <dbReference type="ARBA" id="ARBA00022989"/>
    </source>
</evidence>
<dbReference type="InterPro" id="IPR003689">
    <property type="entry name" value="ZIP"/>
</dbReference>
<keyword evidence="7" id="KW-1185">Reference proteome</keyword>
<feature type="transmembrane region" description="Helical" evidence="5">
    <location>
        <begin position="144"/>
        <end position="165"/>
    </location>
</feature>
<dbReference type="OrthoDB" id="448280at2759"/>
<dbReference type="PANTHER" id="PTHR11040">
    <property type="entry name" value="ZINC/IRON TRANSPORTER"/>
    <property type="match status" value="1"/>
</dbReference>
<dbReference type="GO" id="GO:0005385">
    <property type="term" value="F:zinc ion transmembrane transporter activity"/>
    <property type="evidence" value="ECO:0007669"/>
    <property type="project" value="TreeGrafter"/>
</dbReference>
<comment type="caution">
    <text evidence="6">The sequence shown here is derived from an EMBL/GenBank/DDBJ whole genome shotgun (WGS) entry which is preliminary data.</text>
</comment>
<dbReference type="Proteomes" id="UP000728185">
    <property type="component" value="Unassembled WGS sequence"/>
</dbReference>
<gene>
    <name evidence="6" type="ORF">FBUS_10277</name>
</gene>
<feature type="transmembrane region" description="Helical" evidence="5">
    <location>
        <begin position="283"/>
        <end position="304"/>
    </location>
</feature>
<dbReference type="Pfam" id="PF02535">
    <property type="entry name" value="Zip"/>
    <property type="match status" value="1"/>
</dbReference>
<feature type="transmembrane region" description="Helical" evidence="5">
    <location>
        <begin position="324"/>
        <end position="348"/>
    </location>
</feature>
<dbReference type="PANTHER" id="PTHR11040:SF140">
    <property type="entry name" value="ZRT (ZRT), IRT- (IRT-) LIKE PROTEIN TRANSPORTER"/>
    <property type="match status" value="1"/>
</dbReference>
<evidence type="ECO:0000256" key="5">
    <source>
        <dbReference type="SAM" id="Phobius"/>
    </source>
</evidence>
<protein>
    <submittedName>
        <fullName evidence="6">Zinc transporter ZIP3</fullName>
    </submittedName>
</protein>
<accession>A0A8E0RM16</accession>
<reference evidence="6" key="1">
    <citation type="submission" date="2019-05" db="EMBL/GenBank/DDBJ databases">
        <title>Annotation for the trematode Fasciolopsis buski.</title>
        <authorList>
            <person name="Choi Y.-J."/>
        </authorList>
    </citation>
    <scope>NUCLEOTIDE SEQUENCE</scope>
    <source>
        <strain evidence="6">HT</strain>
        <tissue evidence="6">Whole worm</tissue>
    </source>
</reference>
<dbReference type="EMBL" id="LUCM01010845">
    <property type="protein sequence ID" value="KAA0184874.1"/>
    <property type="molecule type" value="Genomic_DNA"/>
</dbReference>
<comment type="subcellular location">
    <subcellularLocation>
        <location evidence="1">Membrane</location>
        <topology evidence="1">Multi-pass membrane protein</topology>
    </subcellularLocation>
</comment>
<keyword evidence="2 5" id="KW-0812">Transmembrane</keyword>
<evidence type="ECO:0000256" key="1">
    <source>
        <dbReference type="ARBA" id="ARBA00004141"/>
    </source>
</evidence>
<dbReference type="GO" id="GO:0005886">
    <property type="term" value="C:plasma membrane"/>
    <property type="evidence" value="ECO:0007669"/>
    <property type="project" value="TreeGrafter"/>
</dbReference>
<organism evidence="6 7">
    <name type="scientific">Fasciolopsis buskii</name>
    <dbReference type="NCBI Taxonomy" id="27845"/>
    <lineage>
        <taxon>Eukaryota</taxon>
        <taxon>Metazoa</taxon>
        <taxon>Spiralia</taxon>
        <taxon>Lophotrochozoa</taxon>
        <taxon>Platyhelminthes</taxon>
        <taxon>Trematoda</taxon>
        <taxon>Digenea</taxon>
        <taxon>Plagiorchiida</taxon>
        <taxon>Echinostomata</taxon>
        <taxon>Echinostomatoidea</taxon>
        <taxon>Fasciolidae</taxon>
        <taxon>Fasciolopsis</taxon>
    </lineage>
</organism>
<keyword evidence="3 5" id="KW-1133">Transmembrane helix</keyword>
<proteinExistence type="predicted"/>
<feature type="transmembrane region" description="Helical" evidence="5">
    <location>
        <begin position="257"/>
        <end position="277"/>
    </location>
</feature>
<evidence type="ECO:0000313" key="7">
    <source>
        <dbReference type="Proteomes" id="UP000728185"/>
    </source>
</evidence>
<evidence type="ECO:0000256" key="2">
    <source>
        <dbReference type="ARBA" id="ARBA00022692"/>
    </source>
</evidence>
<feature type="transmembrane region" description="Helical" evidence="5">
    <location>
        <begin position="105"/>
        <end position="124"/>
    </location>
</feature>
<feature type="transmembrane region" description="Helical" evidence="5">
    <location>
        <begin position="35"/>
        <end position="59"/>
    </location>
</feature>
<sequence length="358" mass="39233">MTLIVNEEIPGNLTRSAKMVAGTLRTHGDLTGLKLGLAAVMFLYVTVACSLPLIFVHCVQYHSRRRISRQSSESGAWDPEMYSIRTGCISWTPERLAILTGRSNCLAAGALLSVGFLDVFVDAMENMEETLEKLHVNTSFPISSFTTLLGFLLIVGVEQITLDYYHQPRGQVKATEKSEIVYHGITIRRANSARSSIRERAMGLTGMSEAVVVAPEETMESVDETTNQAQLDNRNHHEGHSHLHSATELAASNWARIMILLFAISLHSVFEGMTLGLCESLTSLLTLFTALSLHKLLIAVSIGINVASETNGTRRSGHERRKLVIYQSLAVFTFAGASPLGALIGWAVTDRAESVWGF</sequence>
<evidence type="ECO:0000256" key="4">
    <source>
        <dbReference type="ARBA" id="ARBA00023136"/>
    </source>
</evidence>